<organism evidence="3">
    <name type="scientific">uncultured marine group II/III euryarchaeote KM3_185_F09</name>
    <dbReference type="NCBI Taxonomy" id="1457950"/>
    <lineage>
        <taxon>Archaea</taxon>
        <taxon>Methanobacteriati</taxon>
        <taxon>Methanobacteriota</taxon>
        <taxon>environmental samples</taxon>
    </lineage>
</organism>
<evidence type="ECO:0000313" key="3">
    <source>
        <dbReference type="EMBL" id="AIF05602.1"/>
    </source>
</evidence>
<evidence type="ECO:0000256" key="1">
    <source>
        <dbReference type="SAM" id="MobiDB-lite"/>
    </source>
</evidence>
<protein>
    <recommendedName>
        <fullName evidence="2">Class II aldolase/adducin N-terminal domain-containing protein</fullName>
    </recommendedName>
</protein>
<dbReference type="UniPathway" id="UPA00071"/>
<dbReference type="SMART" id="SM01007">
    <property type="entry name" value="Aldolase_II"/>
    <property type="match status" value="1"/>
</dbReference>
<dbReference type="EMBL" id="KF900745">
    <property type="protein sequence ID" value="AIF05602.1"/>
    <property type="molecule type" value="Genomic_DNA"/>
</dbReference>
<sequence>MGTPMGMVPGMFPTGAAPPQRSGGPVPIPTPTGSHEAASEGSAPESVEVAESPLGEPDEPDEGDAGITDFGGAIATAMAASPMAEVDALRHENEQLRSGMAGAAAVIDAIDNQPMPPIVGEDFIISAHIVSDFVRIGRQLQRDGLCHGTSGTISTLSLDQPNLVHITTTAAPLGQLDERSIASGRLGEPGPPEAGDAWRLHTVLLALASIENNGRAACFHLPAPYTTTMSLEQDLFVLRPSDLAGQAHFEKVVIVDSDDVTSDDFLRQLTEGLTQSGHVAVVVRGGGLYAVGADFNGAWNNAAALEHSMKVTLLARLADIDI</sequence>
<evidence type="ECO:0000259" key="2">
    <source>
        <dbReference type="SMART" id="SM01007"/>
    </source>
</evidence>
<proteinExistence type="predicted"/>
<dbReference type="Gene3D" id="3.40.225.10">
    <property type="entry name" value="Class II aldolase/adducin N-terminal domain"/>
    <property type="match status" value="1"/>
</dbReference>
<dbReference type="Pfam" id="PF00596">
    <property type="entry name" value="Aldolase_II"/>
    <property type="match status" value="1"/>
</dbReference>
<dbReference type="InterPro" id="IPR036409">
    <property type="entry name" value="Aldolase_II/adducin_N_sf"/>
</dbReference>
<name>A0A075GTI4_9EURY</name>
<reference evidence="3" key="1">
    <citation type="journal article" date="2014" name="Genome Biol. Evol.">
        <title>Pangenome evidence for extensive interdomain horizontal transfer affecting lineage core and shell genes in uncultured planktonic thaumarchaeota and euryarchaeota.</title>
        <authorList>
            <person name="Deschamps P."/>
            <person name="Zivanovic Y."/>
            <person name="Moreira D."/>
            <person name="Rodriguez-Valera F."/>
            <person name="Lopez-Garcia P."/>
        </authorList>
    </citation>
    <scope>NUCLEOTIDE SEQUENCE</scope>
</reference>
<feature type="region of interest" description="Disordered" evidence="1">
    <location>
        <begin position="1"/>
        <end position="69"/>
    </location>
</feature>
<dbReference type="InterPro" id="IPR001303">
    <property type="entry name" value="Aldolase_II/adducin_N"/>
</dbReference>
<accession>A0A075GTI4</accession>
<dbReference type="AlphaFoldDB" id="A0A075GTI4"/>
<dbReference type="SUPFAM" id="SSF53639">
    <property type="entry name" value="AraD/HMP-PK domain-like"/>
    <property type="match status" value="1"/>
</dbReference>
<feature type="domain" description="Class II aldolase/adducin N-terminal" evidence="2">
    <location>
        <begin position="131"/>
        <end position="313"/>
    </location>
</feature>